<feature type="transmembrane region" description="Helical" evidence="10">
    <location>
        <begin position="12"/>
        <end position="32"/>
    </location>
</feature>
<evidence type="ECO:0000256" key="10">
    <source>
        <dbReference type="SAM" id="Phobius"/>
    </source>
</evidence>
<feature type="binding site" description="axial binding residue" evidence="8">
    <location>
        <position position="450"/>
    </location>
    <ligand>
        <name>heme</name>
        <dbReference type="ChEBI" id="CHEBI:30413"/>
    </ligand>
    <ligandPart>
        <name>Fe</name>
        <dbReference type="ChEBI" id="CHEBI:18248"/>
    </ligandPart>
</feature>
<dbReference type="PRINTS" id="PR00463">
    <property type="entry name" value="EP450I"/>
</dbReference>
<evidence type="ECO:0000256" key="1">
    <source>
        <dbReference type="ARBA" id="ARBA00001971"/>
    </source>
</evidence>
<dbReference type="PANTHER" id="PTHR24305:SF157">
    <property type="entry name" value="N-ACETYLTRYPTOPHAN 6-HYDROXYLASE IVOC-RELATED"/>
    <property type="match status" value="1"/>
</dbReference>
<dbReference type="InterPro" id="IPR036396">
    <property type="entry name" value="Cyt_P450_sf"/>
</dbReference>
<evidence type="ECO:0000256" key="4">
    <source>
        <dbReference type="ARBA" id="ARBA00022723"/>
    </source>
</evidence>
<keyword evidence="10" id="KW-0812">Transmembrane</keyword>
<evidence type="ECO:0000256" key="3">
    <source>
        <dbReference type="ARBA" id="ARBA00022617"/>
    </source>
</evidence>
<organism evidence="11 12">
    <name type="scientific">Dactylonectria estremocensis</name>
    <dbReference type="NCBI Taxonomy" id="1079267"/>
    <lineage>
        <taxon>Eukaryota</taxon>
        <taxon>Fungi</taxon>
        <taxon>Dikarya</taxon>
        <taxon>Ascomycota</taxon>
        <taxon>Pezizomycotina</taxon>
        <taxon>Sordariomycetes</taxon>
        <taxon>Hypocreomycetidae</taxon>
        <taxon>Hypocreales</taxon>
        <taxon>Nectriaceae</taxon>
        <taxon>Dactylonectria</taxon>
    </lineage>
</organism>
<evidence type="ECO:0000256" key="6">
    <source>
        <dbReference type="ARBA" id="ARBA00023004"/>
    </source>
</evidence>
<keyword evidence="7 9" id="KW-0503">Monooxygenase</keyword>
<evidence type="ECO:0000313" key="12">
    <source>
        <dbReference type="Proteomes" id="UP000717696"/>
    </source>
</evidence>
<keyword evidence="12" id="KW-1185">Reference proteome</keyword>
<dbReference type="PANTHER" id="PTHR24305">
    <property type="entry name" value="CYTOCHROME P450"/>
    <property type="match status" value="1"/>
</dbReference>
<keyword evidence="10" id="KW-1133">Transmembrane helix</keyword>
<dbReference type="Gene3D" id="1.10.630.10">
    <property type="entry name" value="Cytochrome P450"/>
    <property type="match status" value="1"/>
</dbReference>
<accession>A0A9P9EQ45</accession>
<proteinExistence type="inferred from homology"/>
<dbReference type="GO" id="GO:0005506">
    <property type="term" value="F:iron ion binding"/>
    <property type="evidence" value="ECO:0007669"/>
    <property type="project" value="InterPro"/>
</dbReference>
<keyword evidence="6 8" id="KW-0408">Iron</keyword>
<evidence type="ECO:0000313" key="11">
    <source>
        <dbReference type="EMBL" id="KAH7141326.1"/>
    </source>
</evidence>
<evidence type="ECO:0000256" key="9">
    <source>
        <dbReference type="RuleBase" id="RU000461"/>
    </source>
</evidence>
<keyword evidence="4 8" id="KW-0479">Metal-binding</keyword>
<evidence type="ECO:0000256" key="7">
    <source>
        <dbReference type="ARBA" id="ARBA00023033"/>
    </source>
</evidence>
<dbReference type="GO" id="GO:0004497">
    <property type="term" value="F:monooxygenase activity"/>
    <property type="evidence" value="ECO:0007669"/>
    <property type="project" value="UniProtKB-KW"/>
</dbReference>
<evidence type="ECO:0000256" key="8">
    <source>
        <dbReference type="PIRSR" id="PIRSR602401-1"/>
    </source>
</evidence>
<dbReference type="SUPFAM" id="SSF48264">
    <property type="entry name" value="Cytochrome P450"/>
    <property type="match status" value="1"/>
</dbReference>
<name>A0A9P9EQ45_9HYPO</name>
<dbReference type="InterPro" id="IPR050121">
    <property type="entry name" value="Cytochrome_P450_monoxygenase"/>
</dbReference>
<dbReference type="InterPro" id="IPR002401">
    <property type="entry name" value="Cyt_P450_E_grp-I"/>
</dbReference>
<dbReference type="AlphaFoldDB" id="A0A9P9EQ45"/>
<gene>
    <name evidence="11" type="ORF">B0J13DRAFT_596289</name>
</gene>
<dbReference type="InterPro" id="IPR001128">
    <property type="entry name" value="Cyt_P450"/>
</dbReference>
<dbReference type="EMBL" id="JAGMUU010000012">
    <property type="protein sequence ID" value="KAH7141326.1"/>
    <property type="molecule type" value="Genomic_DNA"/>
</dbReference>
<protein>
    <submittedName>
        <fullName evidence="11">Trichodiene oxygenase</fullName>
    </submittedName>
</protein>
<keyword evidence="10" id="KW-0472">Membrane</keyword>
<comment type="similarity">
    <text evidence="2 9">Belongs to the cytochrome P450 family.</text>
</comment>
<dbReference type="PROSITE" id="PS00086">
    <property type="entry name" value="CYTOCHROME_P450"/>
    <property type="match status" value="1"/>
</dbReference>
<comment type="caution">
    <text evidence="11">The sequence shown here is derived from an EMBL/GenBank/DDBJ whole genome shotgun (WGS) entry which is preliminary data.</text>
</comment>
<dbReference type="OrthoDB" id="3945418at2759"/>
<keyword evidence="3 8" id="KW-0349">Heme</keyword>
<evidence type="ECO:0000256" key="2">
    <source>
        <dbReference type="ARBA" id="ARBA00010617"/>
    </source>
</evidence>
<dbReference type="GO" id="GO:0016705">
    <property type="term" value="F:oxidoreductase activity, acting on paired donors, with incorporation or reduction of molecular oxygen"/>
    <property type="evidence" value="ECO:0007669"/>
    <property type="project" value="InterPro"/>
</dbReference>
<comment type="cofactor">
    <cofactor evidence="1 8">
        <name>heme</name>
        <dbReference type="ChEBI" id="CHEBI:30413"/>
    </cofactor>
</comment>
<dbReference type="Proteomes" id="UP000717696">
    <property type="component" value="Unassembled WGS sequence"/>
</dbReference>
<dbReference type="Pfam" id="PF00067">
    <property type="entry name" value="p450"/>
    <property type="match status" value="1"/>
</dbReference>
<dbReference type="InterPro" id="IPR017972">
    <property type="entry name" value="Cyt_P450_CS"/>
</dbReference>
<dbReference type="PRINTS" id="PR00385">
    <property type="entry name" value="P450"/>
</dbReference>
<sequence length="517" mass="57721">MPGSVLASVQTLPAWFIGLVLVIAYVLGKGLYNLYFHPLRFIPGPRLAAFSTLYDFWYNVIQDGQYLWVIDRMHNEYGPIVRIGPNAIHIRDPSYYSTIYAGGSRKVDKDPTTVGSFGMPTASIATVDHDLHRERRGYLNTYFSKRVVVSLEPIIYERVDKLCQRLDRFMADGEAVSLDRAFAALTGDIICKKLYGSHFDFLGIPDFRVFATEAVTAISSFVHLARFFPNVVTTLRKSPLWFQKIFLPILTGYTYLQQDIRTQLTIASNKEKGEGVESVMLSALIDPHIPPAERSISRLVDEGTAILLAGTETTARALSIAMFYLLDKRECLEKLRQELATLPAEGADCHSLSVLERLPYLSGVVNESLRLSFGPLGPLPRISPNQNLQYGNYSIPAGTPVSQSTYFVHTDPNIFPEPFEFEPERWIKAAESGVNLQKYLVSFSKGSRQCIGLQMAYAEMFLTLAKLAVVVDMELFETTKADVTIGCERVLGYPKQPRFGTAAIGQVKVKVTGKPCP</sequence>
<dbReference type="CDD" id="cd11062">
    <property type="entry name" value="CYP58-like"/>
    <property type="match status" value="1"/>
</dbReference>
<keyword evidence="5 9" id="KW-0560">Oxidoreductase</keyword>
<reference evidence="11" key="1">
    <citation type="journal article" date="2021" name="Nat. Commun.">
        <title>Genetic determinants of endophytism in the Arabidopsis root mycobiome.</title>
        <authorList>
            <person name="Mesny F."/>
            <person name="Miyauchi S."/>
            <person name="Thiergart T."/>
            <person name="Pickel B."/>
            <person name="Atanasova L."/>
            <person name="Karlsson M."/>
            <person name="Huettel B."/>
            <person name="Barry K.W."/>
            <person name="Haridas S."/>
            <person name="Chen C."/>
            <person name="Bauer D."/>
            <person name="Andreopoulos W."/>
            <person name="Pangilinan J."/>
            <person name="LaButti K."/>
            <person name="Riley R."/>
            <person name="Lipzen A."/>
            <person name="Clum A."/>
            <person name="Drula E."/>
            <person name="Henrissat B."/>
            <person name="Kohler A."/>
            <person name="Grigoriev I.V."/>
            <person name="Martin F.M."/>
            <person name="Hacquard S."/>
        </authorList>
    </citation>
    <scope>NUCLEOTIDE SEQUENCE</scope>
    <source>
        <strain evidence="11">MPI-CAGE-AT-0021</strain>
    </source>
</reference>
<evidence type="ECO:0000256" key="5">
    <source>
        <dbReference type="ARBA" id="ARBA00023002"/>
    </source>
</evidence>
<dbReference type="GO" id="GO:0020037">
    <property type="term" value="F:heme binding"/>
    <property type="evidence" value="ECO:0007669"/>
    <property type="project" value="InterPro"/>
</dbReference>